<proteinExistence type="predicted"/>
<dbReference type="OrthoDB" id="36203at10239"/>
<sequence length="79" mass="8416">MFGFVEDIFDSAVNTVDDFINDPIGQTVHHATSPIRDAVEIIDGLTEGEIRGMAVARLGADVAAGMAISEIIEELELGE</sequence>
<name>A0A0D4DAJ5_9CAUD</name>
<dbReference type="RefSeq" id="YP_009201123.1">
    <property type="nucleotide sequence ID" value="NC_028829.1"/>
</dbReference>
<evidence type="ECO:0000313" key="2">
    <source>
        <dbReference type="Proteomes" id="UP000202888"/>
    </source>
</evidence>
<dbReference type="Proteomes" id="UP000202888">
    <property type="component" value="Segment"/>
</dbReference>
<accession>A0A0D4DAJ5</accession>
<dbReference type="GeneID" id="26628346"/>
<reference evidence="1 2" key="1">
    <citation type="journal article" date="2016" name="Genom Data">
        <title>Complete genome sequence of a giant Vibrio phage ValKK3 infecting Vibrio alginolyticus.</title>
        <authorList>
            <person name="Lal T.M."/>
            <person name="Sano M."/>
            <person name="Hatai K."/>
            <person name="Ransangan J."/>
        </authorList>
    </citation>
    <scope>NUCLEOTIDE SEQUENCE [LARGE SCALE GENOMIC DNA]</scope>
</reference>
<protein>
    <submittedName>
        <fullName evidence="1">Uncharacterized protein</fullName>
    </submittedName>
</protein>
<dbReference type="EMBL" id="KP671755">
    <property type="protein sequence ID" value="AJT60861.1"/>
    <property type="molecule type" value="Genomic_DNA"/>
</dbReference>
<keyword evidence="2" id="KW-1185">Reference proteome</keyword>
<organism evidence="1 2">
    <name type="scientific">Vibrio phage ValKK3</name>
    <dbReference type="NCBI Taxonomy" id="1610855"/>
    <lineage>
        <taxon>Viruses</taxon>
        <taxon>Duplodnaviria</taxon>
        <taxon>Heunggongvirae</taxon>
        <taxon>Uroviricota</taxon>
        <taxon>Caudoviricetes</taxon>
        <taxon>Pantevenvirales</taxon>
        <taxon>Straboviridae</taxon>
        <taxon>Schizotequatrovirus</taxon>
        <taxon>Schizotequatrovirus valkk3</taxon>
    </lineage>
</organism>
<dbReference type="KEGG" id="vg:26628346"/>
<evidence type="ECO:0000313" key="1">
    <source>
        <dbReference type="EMBL" id="AJT60861.1"/>
    </source>
</evidence>